<dbReference type="InterPro" id="IPR009875">
    <property type="entry name" value="PilZ_domain"/>
</dbReference>
<comment type="caution">
    <text evidence="7">The sequence shown here is derived from an EMBL/GenBank/DDBJ whole genome shotgun (WGS) entry which is preliminary data.</text>
</comment>
<dbReference type="EMBL" id="MLJW01000013">
    <property type="protein sequence ID" value="OIR13974.1"/>
    <property type="molecule type" value="Genomic_DNA"/>
</dbReference>
<dbReference type="InterPro" id="IPR004089">
    <property type="entry name" value="MCPsignal_dom"/>
</dbReference>
<evidence type="ECO:0000259" key="5">
    <source>
        <dbReference type="PROSITE" id="PS50111"/>
    </source>
</evidence>
<evidence type="ECO:0000256" key="4">
    <source>
        <dbReference type="SAM" id="Phobius"/>
    </source>
</evidence>
<dbReference type="SUPFAM" id="SSF58104">
    <property type="entry name" value="Methyl-accepting chemotaxis protein (MCP) signaling domain"/>
    <property type="match status" value="1"/>
</dbReference>
<feature type="transmembrane region" description="Helical" evidence="4">
    <location>
        <begin position="12"/>
        <end position="31"/>
    </location>
</feature>
<organism evidence="7">
    <name type="scientific">mine drainage metagenome</name>
    <dbReference type="NCBI Taxonomy" id="410659"/>
    <lineage>
        <taxon>unclassified sequences</taxon>
        <taxon>metagenomes</taxon>
        <taxon>ecological metagenomes</taxon>
    </lineage>
</organism>
<feature type="coiled-coil region" evidence="3">
    <location>
        <begin position="213"/>
        <end position="243"/>
    </location>
</feature>
<keyword evidence="4" id="KW-1133">Transmembrane helix</keyword>
<dbReference type="AlphaFoldDB" id="A0A1J5TPQ1"/>
<dbReference type="Pfam" id="PF00672">
    <property type="entry name" value="HAMP"/>
    <property type="match status" value="1"/>
</dbReference>
<dbReference type="Pfam" id="PF07238">
    <property type="entry name" value="PilZ"/>
    <property type="match status" value="1"/>
</dbReference>
<dbReference type="PANTHER" id="PTHR32089:SF112">
    <property type="entry name" value="LYSOZYME-LIKE PROTEIN-RELATED"/>
    <property type="match status" value="1"/>
</dbReference>
<protein>
    <submittedName>
        <fullName evidence="7">Methyl-accepting chemotaxis protein 4</fullName>
    </submittedName>
</protein>
<name>A0A1J5TPQ1_9ZZZZ</name>
<evidence type="ECO:0000256" key="1">
    <source>
        <dbReference type="ARBA" id="ARBA00023224"/>
    </source>
</evidence>
<sequence>MRNWYNSLSIRWKLQIGFFMVTMVTTVYNRLLATHELGKMVDIAHAGNVSQEVILQLEANHAAYIFNSFWESGLEFLLQFFIIAFVANLFVKPIQALCHALKAVEAGDLTKGVENRSRDEIGTLEKSFNDVLSKLNHIMREVDESGKEMEQSAFQIAKISHEIAEVGRKEQSRSAEVNDATLQLHQISESVQAQTMKATVRAQETEAQARDGINTVQKNISEMENTVQEVNQAATKIAELERSATLIHDIITTIQDIAGQTNLLALNAAIEAARAGEQGRGFAVVADEVRKLAERTTQSADEISDIIGQLSGKVQEVTASMSVVVGKVHENQKLAGETAAVIEHISTEIAETVSANSSISEASGAQIRNVDVLRKTLEELFATLHESSDKVETTAIIGDGLHKVTGKLNQLMAEFNFDHVQIIPPSQHEKRTFPRAANRLLVQVRQGEQSEECCSLDFSMTGIRLQMNKELQKNKPVEMQLYLPQENLKEYESQQPVNLRGKISWQRKEGDKYVCGVAFEQLSSEISRRMRESFQYYNKEPEFSARH</sequence>
<dbReference type="FunFam" id="1.10.287.950:FF:000001">
    <property type="entry name" value="Methyl-accepting chemotaxis sensory transducer"/>
    <property type="match status" value="1"/>
</dbReference>
<dbReference type="Gene3D" id="2.40.10.220">
    <property type="entry name" value="predicted glycosyltransferase like domains"/>
    <property type="match status" value="1"/>
</dbReference>
<feature type="transmembrane region" description="Helical" evidence="4">
    <location>
        <begin position="76"/>
        <end position="94"/>
    </location>
</feature>
<feature type="domain" description="Methyl-accepting transducer" evidence="5">
    <location>
        <begin position="145"/>
        <end position="381"/>
    </location>
</feature>
<reference evidence="7" key="1">
    <citation type="submission" date="2016-10" db="EMBL/GenBank/DDBJ databases">
        <title>Sequence of Gallionella enrichment culture.</title>
        <authorList>
            <person name="Poehlein A."/>
            <person name="Muehling M."/>
            <person name="Daniel R."/>
        </authorList>
    </citation>
    <scope>NUCLEOTIDE SEQUENCE</scope>
</reference>
<feature type="domain" description="HAMP" evidence="6">
    <location>
        <begin position="88"/>
        <end position="140"/>
    </location>
</feature>
<dbReference type="CDD" id="cd06225">
    <property type="entry name" value="HAMP"/>
    <property type="match status" value="1"/>
</dbReference>
<evidence type="ECO:0000256" key="2">
    <source>
        <dbReference type="ARBA" id="ARBA00029447"/>
    </source>
</evidence>
<dbReference type="CDD" id="cd11386">
    <property type="entry name" value="MCP_signal"/>
    <property type="match status" value="1"/>
</dbReference>
<proteinExistence type="inferred from homology"/>
<dbReference type="GO" id="GO:0016020">
    <property type="term" value="C:membrane"/>
    <property type="evidence" value="ECO:0007669"/>
    <property type="project" value="InterPro"/>
</dbReference>
<accession>A0A1J5TPQ1</accession>
<comment type="similarity">
    <text evidence="2">Belongs to the methyl-accepting chemotaxis (MCP) protein family.</text>
</comment>
<dbReference type="Gene3D" id="1.10.287.950">
    <property type="entry name" value="Methyl-accepting chemotaxis protein"/>
    <property type="match status" value="1"/>
</dbReference>
<keyword evidence="4" id="KW-0812">Transmembrane</keyword>
<evidence type="ECO:0000259" key="6">
    <source>
        <dbReference type="PROSITE" id="PS50885"/>
    </source>
</evidence>
<keyword evidence="1" id="KW-0807">Transducer</keyword>
<gene>
    <name evidence="7" type="primary">mcp4_5</name>
    <name evidence="7" type="ORF">GALL_51110</name>
</gene>
<dbReference type="PROSITE" id="PS50111">
    <property type="entry name" value="CHEMOTAXIS_TRANSDUC_2"/>
    <property type="match status" value="1"/>
</dbReference>
<dbReference type="PANTHER" id="PTHR32089">
    <property type="entry name" value="METHYL-ACCEPTING CHEMOTAXIS PROTEIN MCPB"/>
    <property type="match status" value="1"/>
</dbReference>
<dbReference type="InterPro" id="IPR003660">
    <property type="entry name" value="HAMP_dom"/>
</dbReference>
<evidence type="ECO:0000256" key="3">
    <source>
        <dbReference type="SAM" id="Coils"/>
    </source>
</evidence>
<dbReference type="SMART" id="SM00283">
    <property type="entry name" value="MA"/>
    <property type="match status" value="1"/>
</dbReference>
<dbReference type="GO" id="GO:0007165">
    <property type="term" value="P:signal transduction"/>
    <property type="evidence" value="ECO:0007669"/>
    <property type="project" value="UniProtKB-KW"/>
</dbReference>
<dbReference type="PROSITE" id="PS50885">
    <property type="entry name" value="HAMP"/>
    <property type="match status" value="1"/>
</dbReference>
<dbReference type="SMART" id="SM00304">
    <property type="entry name" value="HAMP"/>
    <property type="match status" value="1"/>
</dbReference>
<dbReference type="SUPFAM" id="SSF141371">
    <property type="entry name" value="PilZ domain-like"/>
    <property type="match status" value="1"/>
</dbReference>
<keyword evidence="3" id="KW-0175">Coiled coil</keyword>
<dbReference type="Pfam" id="PF00015">
    <property type="entry name" value="MCPsignal"/>
    <property type="match status" value="1"/>
</dbReference>
<evidence type="ECO:0000313" key="7">
    <source>
        <dbReference type="EMBL" id="OIR13974.1"/>
    </source>
</evidence>
<dbReference type="GO" id="GO:0035438">
    <property type="term" value="F:cyclic-di-GMP binding"/>
    <property type="evidence" value="ECO:0007669"/>
    <property type="project" value="InterPro"/>
</dbReference>
<keyword evidence="4" id="KW-0472">Membrane</keyword>